<keyword evidence="3" id="KW-1185">Reference proteome</keyword>
<dbReference type="Proteomes" id="UP000214747">
    <property type="component" value="Unassembled WGS sequence"/>
</dbReference>
<dbReference type="PROSITE" id="PS51257">
    <property type="entry name" value="PROKAR_LIPOPROTEIN"/>
    <property type="match status" value="1"/>
</dbReference>
<gene>
    <name evidence="2" type="ORF">CEJ45_09415</name>
</gene>
<accession>A0A225SV25</accession>
<feature type="signal peptide" evidence="1">
    <location>
        <begin position="1"/>
        <end position="24"/>
    </location>
</feature>
<evidence type="ECO:0000313" key="3">
    <source>
        <dbReference type="Proteomes" id="UP000214747"/>
    </source>
</evidence>
<organism evidence="2 3">
    <name type="scientific">Herbaspirillum aquaticum</name>
    <dbReference type="NCBI Taxonomy" id="568783"/>
    <lineage>
        <taxon>Bacteria</taxon>
        <taxon>Pseudomonadati</taxon>
        <taxon>Pseudomonadota</taxon>
        <taxon>Betaproteobacteria</taxon>
        <taxon>Burkholderiales</taxon>
        <taxon>Oxalobacteraceae</taxon>
        <taxon>Herbaspirillum</taxon>
    </lineage>
</organism>
<name>A0A225SV25_9BURK</name>
<evidence type="ECO:0000313" key="2">
    <source>
        <dbReference type="EMBL" id="OWY34964.1"/>
    </source>
</evidence>
<dbReference type="AlphaFoldDB" id="A0A225SV25"/>
<dbReference type="EMBL" id="NJGV01000007">
    <property type="protein sequence ID" value="OWY34964.1"/>
    <property type="molecule type" value="Genomic_DNA"/>
</dbReference>
<protein>
    <recommendedName>
        <fullName evidence="4">Lipoprotein</fullName>
    </recommendedName>
</protein>
<comment type="caution">
    <text evidence="2">The sequence shown here is derived from an EMBL/GenBank/DDBJ whole genome shotgun (WGS) entry which is preliminary data.</text>
</comment>
<dbReference type="Gene3D" id="3.40.50.10610">
    <property type="entry name" value="ABC-type transport auxiliary lipoprotein component"/>
    <property type="match status" value="1"/>
</dbReference>
<dbReference type="InterPro" id="IPR008517">
    <property type="entry name" value="GNA1162-like"/>
</dbReference>
<keyword evidence="1" id="KW-0732">Signal</keyword>
<evidence type="ECO:0008006" key="4">
    <source>
        <dbReference type="Google" id="ProtNLM"/>
    </source>
</evidence>
<reference evidence="2 3" key="1">
    <citation type="journal article" date="2010" name="Int. J. Syst. Evol. Microbiol.">
        <title>Reclassification of Herbaspirillum putei as a later heterotypic synonym of Herbaspirillum huttiense, with the description of H. huttiense subsp. huttiense subsp. nov. and H. huttiense subsp. putei subsp. nov., comb. nov., and description of Herbaspirillum aquaticum sp. nov.</title>
        <authorList>
            <person name="Dobritsa A.P."/>
            <person name="Reddy M.C."/>
            <person name="Samadpour M."/>
        </authorList>
    </citation>
    <scope>NUCLEOTIDE SEQUENCE [LARGE SCALE GENOMIC DNA]</scope>
    <source>
        <strain evidence="2 3">IEH 4430</strain>
    </source>
</reference>
<feature type="chain" id="PRO_5012240170" description="Lipoprotein" evidence="1">
    <location>
        <begin position="25"/>
        <end position="220"/>
    </location>
</feature>
<dbReference type="Pfam" id="PF05643">
    <property type="entry name" value="GNA1162-like"/>
    <property type="match status" value="1"/>
</dbReference>
<sequence length="220" mass="23465">MMLNKFKALGAVLLALLASGCATQQKPYDYAEFKAARPASILVLPPMNSSSEVIAPYGMLAQATLPLAESGYYVIPVSLASETFKQNGLANAADIHEVPVKKLRDIFGADAALYINVTDYGTSYKVIQSDTVVAADAKLVDLRSGKTLWQGSARASDAEQRQNQNNGLLGVLLSAVVNQIISTTTDASYKMASVTSSRLLRAGGNNGLLYGPRSPQYQKD</sequence>
<proteinExistence type="predicted"/>
<evidence type="ECO:0000256" key="1">
    <source>
        <dbReference type="SAM" id="SignalP"/>
    </source>
</evidence>